<evidence type="ECO:0000313" key="7">
    <source>
        <dbReference type="Proteomes" id="UP000001514"/>
    </source>
</evidence>
<evidence type="ECO:0000256" key="4">
    <source>
        <dbReference type="ARBA" id="ARBA00039854"/>
    </source>
</evidence>
<proteinExistence type="predicted"/>
<feature type="non-terminal residue" evidence="6">
    <location>
        <position position="194"/>
    </location>
</feature>
<dbReference type="HOGENOM" id="CLU_032017_3_0_1"/>
<evidence type="ECO:0000256" key="1">
    <source>
        <dbReference type="ARBA" id="ARBA00004218"/>
    </source>
</evidence>
<dbReference type="PANTHER" id="PTHR46511">
    <property type="entry name" value="MORN REPEAT-CONTAINING PROTEIN 3"/>
    <property type="match status" value="1"/>
</dbReference>
<comment type="function">
    <text evidence="5">Assembles a suppression complex (suppresome) by tethering SIRT1 and MDM2 to regulate composite modifications of p53/TP53. Confers both deacetylation-mediated functional inactivation, by SIRT1, and ubiquitination-dependent degradation, by MDM2, of p53/TP53, promoting a proliferative and cell survival behaviors. May play a role in the regulation of spermatogenesis.</text>
</comment>
<reference evidence="6 7" key="1">
    <citation type="journal article" date="2011" name="Science">
        <title>The Selaginella genome identifies genetic changes associated with the evolution of vascular plants.</title>
        <authorList>
            <person name="Banks J.A."/>
            <person name="Nishiyama T."/>
            <person name="Hasebe M."/>
            <person name="Bowman J.L."/>
            <person name="Gribskov M."/>
            <person name="dePamphilis C."/>
            <person name="Albert V.A."/>
            <person name="Aono N."/>
            <person name="Aoyama T."/>
            <person name="Ambrose B.A."/>
            <person name="Ashton N.W."/>
            <person name="Axtell M.J."/>
            <person name="Barker E."/>
            <person name="Barker M.S."/>
            <person name="Bennetzen J.L."/>
            <person name="Bonawitz N.D."/>
            <person name="Chapple C."/>
            <person name="Cheng C."/>
            <person name="Correa L.G."/>
            <person name="Dacre M."/>
            <person name="DeBarry J."/>
            <person name="Dreyer I."/>
            <person name="Elias M."/>
            <person name="Engstrom E.M."/>
            <person name="Estelle M."/>
            <person name="Feng L."/>
            <person name="Finet C."/>
            <person name="Floyd S.K."/>
            <person name="Frommer W.B."/>
            <person name="Fujita T."/>
            <person name="Gramzow L."/>
            <person name="Gutensohn M."/>
            <person name="Harholt J."/>
            <person name="Hattori M."/>
            <person name="Heyl A."/>
            <person name="Hirai T."/>
            <person name="Hiwatashi Y."/>
            <person name="Ishikawa M."/>
            <person name="Iwata M."/>
            <person name="Karol K.G."/>
            <person name="Koehler B."/>
            <person name="Kolukisaoglu U."/>
            <person name="Kubo M."/>
            <person name="Kurata T."/>
            <person name="Lalonde S."/>
            <person name="Li K."/>
            <person name="Li Y."/>
            <person name="Litt A."/>
            <person name="Lyons E."/>
            <person name="Manning G."/>
            <person name="Maruyama T."/>
            <person name="Michael T.P."/>
            <person name="Mikami K."/>
            <person name="Miyazaki S."/>
            <person name="Morinaga S."/>
            <person name="Murata T."/>
            <person name="Mueller-Roeber B."/>
            <person name="Nelson D.R."/>
            <person name="Obara M."/>
            <person name="Oguri Y."/>
            <person name="Olmstead R.G."/>
            <person name="Onodera N."/>
            <person name="Petersen B.L."/>
            <person name="Pils B."/>
            <person name="Prigge M."/>
            <person name="Rensing S.A."/>
            <person name="Riano-Pachon D.M."/>
            <person name="Roberts A.W."/>
            <person name="Sato Y."/>
            <person name="Scheller H.V."/>
            <person name="Schulz B."/>
            <person name="Schulz C."/>
            <person name="Shakirov E.V."/>
            <person name="Shibagaki N."/>
            <person name="Shinohara N."/>
            <person name="Shippen D.E."/>
            <person name="Soerensen I."/>
            <person name="Sotooka R."/>
            <person name="Sugimoto N."/>
            <person name="Sugita M."/>
            <person name="Sumikawa N."/>
            <person name="Tanurdzic M."/>
            <person name="Theissen G."/>
            <person name="Ulvskov P."/>
            <person name="Wakazuki S."/>
            <person name="Weng J.K."/>
            <person name="Willats W.W."/>
            <person name="Wipf D."/>
            <person name="Wolf P.G."/>
            <person name="Yang L."/>
            <person name="Zimmer A.D."/>
            <person name="Zhu Q."/>
            <person name="Mitros T."/>
            <person name="Hellsten U."/>
            <person name="Loque D."/>
            <person name="Otillar R."/>
            <person name="Salamov A."/>
            <person name="Schmutz J."/>
            <person name="Shapiro H."/>
            <person name="Lindquist E."/>
            <person name="Lucas S."/>
            <person name="Rokhsar D."/>
            <person name="Grigoriev I.V."/>
        </authorList>
    </citation>
    <scope>NUCLEOTIDE SEQUENCE [LARGE SCALE GENOMIC DNA]</scope>
</reference>
<dbReference type="SMART" id="SM00698">
    <property type="entry name" value="MORN"/>
    <property type="match status" value="6"/>
</dbReference>
<dbReference type="OMA" id="CGIMIDF"/>
<organism evidence="7">
    <name type="scientific">Selaginella moellendorffii</name>
    <name type="common">Spikemoss</name>
    <dbReference type="NCBI Taxonomy" id="88036"/>
    <lineage>
        <taxon>Eukaryota</taxon>
        <taxon>Viridiplantae</taxon>
        <taxon>Streptophyta</taxon>
        <taxon>Embryophyta</taxon>
        <taxon>Tracheophyta</taxon>
        <taxon>Lycopodiopsida</taxon>
        <taxon>Selaginellales</taxon>
        <taxon>Selaginellaceae</taxon>
        <taxon>Selaginella</taxon>
    </lineage>
</organism>
<dbReference type="STRING" id="88036.D8R0H6"/>
<keyword evidence="2" id="KW-0677">Repeat</keyword>
<accession>D8R0H6</accession>
<dbReference type="eggNOG" id="KOG0229">
    <property type="taxonomic scope" value="Eukaryota"/>
</dbReference>
<dbReference type="Pfam" id="PF02493">
    <property type="entry name" value="MORN"/>
    <property type="match status" value="6"/>
</dbReference>
<evidence type="ECO:0000256" key="2">
    <source>
        <dbReference type="ARBA" id="ARBA00022737"/>
    </source>
</evidence>
<dbReference type="SUPFAM" id="SSF82185">
    <property type="entry name" value="Histone H3 K4-specific methyltransferase SET7/9 N-terminal domain"/>
    <property type="match status" value="1"/>
</dbReference>
<dbReference type="EMBL" id="GL377569">
    <property type="protein sequence ID" value="EFJ34974.1"/>
    <property type="molecule type" value="Genomic_DNA"/>
</dbReference>
<dbReference type="InParanoid" id="D8R0H6"/>
<protein>
    <recommendedName>
        <fullName evidence="4">MORN repeat-containing protein 3</fullName>
    </recommendedName>
</protein>
<dbReference type="AlphaFoldDB" id="D8R0H6"/>
<keyword evidence="7" id="KW-1185">Reference proteome</keyword>
<dbReference type="GO" id="GO:0016020">
    <property type="term" value="C:membrane"/>
    <property type="evidence" value="ECO:0007669"/>
    <property type="project" value="UniProtKB-ARBA"/>
</dbReference>
<dbReference type="Gene3D" id="2.20.110.10">
    <property type="entry name" value="Histone H3 K4-specific methyltransferase SET7/9 N-terminal domain"/>
    <property type="match status" value="2"/>
</dbReference>
<feature type="non-terminal residue" evidence="6">
    <location>
        <position position="1"/>
    </location>
</feature>
<dbReference type="OrthoDB" id="270720at2759"/>
<evidence type="ECO:0000313" key="6">
    <source>
        <dbReference type="EMBL" id="EFJ34974.1"/>
    </source>
</evidence>
<dbReference type="GO" id="GO:0001669">
    <property type="term" value="C:acrosomal vesicle"/>
    <property type="evidence" value="ECO:0007669"/>
    <property type="project" value="UniProtKB-SubCell"/>
</dbReference>
<name>D8R0H6_SELML</name>
<dbReference type="KEGG" id="smo:SELMODRAFT_4826"/>
<keyword evidence="3" id="KW-0968">Cytoplasmic vesicle</keyword>
<gene>
    <name evidence="6" type="ORF">SELMODRAFT_4826</name>
</gene>
<evidence type="ECO:0000256" key="3">
    <source>
        <dbReference type="ARBA" id="ARBA00023329"/>
    </source>
</evidence>
<dbReference type="Proteomes" id="UP000001514">
    <property type="component" value="Unassembled WGS sequence"/>
</dbReference>
<dbReference type="InterPro" id="IPR003409">
    <property type="entry name" value="MORN"/>
</dbReference>
<comment type="subcellular location">
    <subcellularLocation>
        <location evidence="1">Cytoplasmic vesicle</location>
        <location evidence="1">Secretory vesicle</location>
        <location evidence="1">Acrosome</location>
    </subcellularLocation>
</comment>
<dbReference type="Gramene" id="EFJ34974">
    <property type="protein sequence ID" value="EFJ34974"/>
    <property type="gene ID" value="SELMODRAFT_4826"/>
</dbReference>
<evidence type="ECO:0000256" key="5">
    <source>
        <dbReference type="ARBA" id="ARBA00045851"/>
    </source>
</evidence>
<dbReference type="InterPro" id="IPR052472">
    <property type="entry name" value="MORN3"/>
</dbReference>
<dbReference type="PANTHER" id="PTHR46511:SF1">
    <property type="entry name" value="MORN REPEAT-CONTAINING PROTEIN 3"/>
    <property type="match status" value="1"/>
</dbReference>
<sequence length="194" mass="22463">EKKERLWQINDRLADKHGYCHNVYWVHGDVYRGCWDKNKRDGAGIHNYKTGIRYEGDWKNGKRDGYGTLYLADEEVDKYRVVYKGHYKEGKKHGPGLLHGAFGETYDGNFAYGLRNGVGKQFYRCQLTNGFHVYHGQWVNDKREGVGLLKMVNGDLYKGSFVNDMKEGKGIYYYGDKCSKYEGLWKKDVAICGT</sequence>